<name>A0A4D7QQA8_9HYPH</name>
<evidence type="ECO:0000313" key="1">
    <source>
        <dbReference type="EMBL" id="QCK87454.1"/>
    </source>
</evidence>
<keyword evidence="2" id="KW-1185">Reference proteome</keyword>
<reference evidence="1 2" key="1">
    <citation type="submission" date="2019-04" db="EMBL/GenBank/DDBJ databases">
        <title>Phreatobacter aquaticus sp. nov.</title>
        <authorList>
            <person name="Choi A."/>
            <person name="Baek K."/>
        </authorList>
    </citation>
    <scope>NUCLEOTIDE SEQUENCE [LARGE SCALE GENOMIC DNA]</scope>
    <source>
        <strain evidence="1 2">NMCR1094</strain>
    </source>
</reference>
<protein>
    <submittedName>
        <fullName evidence="1">Uncharacterized protein</fullName>
    </submittedName>
</protein>
<dbReference type="AlphaFoldDB" id="A0A4D7QQA8"/>
<proteinExistence type="predicted"/>
<dbReference type="EMBL" id="CP039865">
    <property type="protein sequence ID" value="QCK87454.1"/>
    <property type="molecule type" value="Genomic_DNA"/>
</dbReference>
<dbReference type="KEGG" id="paqt:E8L99_17660"/>
<gene>
    <name evidence="1" type="ORF">E8L99_17660</name>
</gene>
<organism evidence="1 2">
    <name type="scientific">Phreatobacter aquaticus</name>
    <dbReference type="NCBI Taxonomy" id="2570229"/>
    <lineage>
        <taxon>Bacteria</taxon>
        <taxon>Pseudomonadati</taxon>
        <taxon>Pseudomonadota</taxon>
        <taxon>Alphaproteobacteria</taxon>
        <taxon>Hyphomicrobiales</taxon>
        <taxon>Phreatobacteraceae</taxon>
        <taxon>Phreatobacter</taxon>
    </lineage>
</organism>
<evidence type="ECO:0000313" key="2">
    <source>
        <dbReference type="Proteomes" id="UP000298588"/>
    </source>
</evidence>
<dbReference type="RefSeq" id="WP_137100783.1">
    <property type="nucleotide sequence ID" value="NZ_CP039865.1"/>
</dbReference>
<accession>A0A4D7QQA8</accession>
<dbReference type="Proteomes" id="UP000298588">
    <property type="component" value="Chromosome"/>
</dbReference>
<sequence>MSIVCAIAEGMDEERLHEVTDVCRAYNAACARLGIQSIKLADRIEELHNVGVHVRNASQRDPDLDGRKDFVSINRVADALDWSPELMAEVGRSLRDEDDDVFGYLQPLNRDDRRAYRDEQQELALKGHDRKSRTIQLIGARAYESINF</sequence>